<reference evidence="1 2" key="1">
    <citation type="submission" date="2014-02" db="EMBL/GenBank/DDBJ databases">
        <title>The genome sequence of the entomopathogenic fungus Metarhizium robertsii ARSEF 2575.</title>
        <authorList>
            <person name="Giuliano Garisto Donzelli B."/>
            <person name="Roe B.A."/>
            <person name="Macmil S.L."/>
            <person name="Krasnoff S.B."/>
            <person name="Gibson D.M."/>
        </authorList>
    </citation>
    <scope>NUCLEOTIDE SEQUENCE [LARGE SCALE GENOMIC DNA]</scope>
    <source>
        <strain evidence="1 2">ARSEF 2575</strain>
    </source>
</reference>
<proteinExistence type="predicted"/>
<dbReference type="Proteomes" id="UP000030151">
    <property type="component" value="Unassembled WGS sequence"/>
</dbReference>
<organism evidence="1 2">
    <name type="scientific">Metarhizium robertsii</name>
    <dbReference type="NCBI Taxonomy" id="568076"/>
    <lineage>
        <taxon>Eukaryota</taxon>
        <taxon>Fungi</taxon>
        <taxon>Dikarya</taxon>
        <taxon>Ascomycota</taxon>
        <taxon>Pezizomycotina</taxon>
        <taxon>Sordariomycetes</taxon>
        <taxon>Hypocreomycetidae</taxon>
        <taxon>Hypocreales</taxon>
        <taxon>Clavicipitaceae</taxon>
        <taxon>Metarhizium</taxon>
    </lineage>
</organism>
<dbReference type="HOGENOM" id="CLU_1704661_0_0_1"/>
<comment type="caution">
    <text evidence="1">The sequence shown here is derived from an EMBL/GenBank/DDBJ whole genome shotgun (WGS) entry which is preliminary data.</text>
</comment>
<evidence type="ECO:0000313" key="1">
    <source>
        <dbReference type="EMBL" id="EXU96065.1"/>
    </source>
</evidence>
<sequence length="154" mass="17541">MPPLYLTPEAEKSYEKRSSSVLVTQADYKSLFDPVVNIIIDLIDDQVSQIAERETASQDIVLVWALPSGARSGTYNLPLQYPARSVVVCGEVLWGLEGSIVRERNYGNELSRIYDPDIDANYDKTNRYVRTDRVKDEECLTEVIHWEMGKVRAL</sequence>
<gene>
    <name evidence="1" type="ORF">X797_010876</name>
</gene>
<protein>
    <submittedName>
        <fullName evidence="1">HSPA12-like nucleotide binding domain family protein</fullName>
    </submittedName>
</protein>
<evidence type="ECO:0000313" key="2">
    <source>
        <dbReference type="Proteomes" id="UP000030151"/>
    </source>
</evidence>
<name>A0A014N827_9HYPO</name>
<dbReference type="EMBL" id="JELW01000056">
    <property type="protein sequence ID" value="EXU96065.1"/>
    <property type="molecule type" value="Genomic_DNA"/>
</dbReference>
<dbReference type="AlphaFoldDB" id="A0A014N827"/>
<accession>A0A014N827</accession>